<sequence>MNKSELESRIAELKMDYMRIQGDIEKLESTGNGVTKAEEQLIRIEDELKKLNEQLVKLSS</sequence>
<evidence type="ECO:0000256" key="1">
    <source>
        <dbReference type="SAM" id="Coils"/>
    </source>
</evidence>
<keyword evidence="1" id="KW-0175">Coiled coil</keyword>
<name>A0A0F5I3D9_BACTR</name>
<accession>A0A0F5I3D9</accession>
<dbReference type="OrthoDB" id="2973146at2"/>
<gene>
    <name evidence="2" type="ORF">QY95_02002</name>
</gene>
<comment type="caution">
    <text evidence="2">The sequence shown here is derived from an EMBL/GenBank/DDBJ whole genome shotgun (WGS) entry which is preliminary data.</text>
</comment>
<evidence type="ECO:0000313" key="2">
    <source>
        <dbReference type="EMBL" id="KKB39785.1"/>
    </source>
</evidence>
<feature type="coiled-coil region" evidence="1">
    <location>
        <begin position="3"/>
        <end position="54"/>
    </location>
</feature>
<proteinExistence type="predicted"/>
<dbReference type="EMBL" id="JWIR02000037">
    <property type="protein sequence ID" value="KKB39785.1"/>
    <property type="molecule type" value="Genomic_DNA"/>
</dbReference>
<keyword evidence="3" id="KW-1185">Reference proteome</keyword>
<dbReference type="RefSeq" id="WP_039230255.1">
    <property type="nucleotide sequence ID" value="NZ_JWIQ02000007.1"/>
</dbReference>
<protein>
    <submittedName>
        <fullName evidence="2">Uncharacterized protein</fullName>
    </submittedName>
</protein>
<reference evidence="2" key="1">
    <citation type="submission" date="2015-02" db="EMBL/GenBank/DDBJ databases">
        <title>Genome Assembly of Bacillaceae bacterium MTCC 8252.</title>
        <authorList>
            <person name="Verma A."/>
            <person name="Khatri I."/>
            <person name="Mual P."/>
            <person name="Subramanian S."/>
            <person name="Krishnamurthi S."/>
        </authorList>
    </citation>
    <scope>NUCLEOTIDE SEQUENCE [LARGE SCALE GENOMIC DNA]</scope>
    <source>
        <strain evidence="2">MTCC 8252</strain>
    </source>
</reference>
<dbReference type="AlphaFoldDB" id="A0A0F5I3D9"/>
<dbReference type="NCBIfam" id="NF040877">
    <property type="entry name" value="SE1832_fam"/>
    <property type="match status" value="1"/>
</dbReference>
<dbReference type="Proteomes" id="UP000031563">
    <property type="component" value="Unassembled WGS sequence"/>
</dbReference>
<accession>A0A0F5HYB7</accession>
<dbReference type="InterPro" id="IPR048062">
    <property type="entry name" value="SE1832-like"/>
</dbReference>
<evidence type="ECO:0000313" key="3">
    <source>
        <dbReference type="Proteomes" id="UP000031563"/>
    </source>
</evidence>
<organism evidence="2 3">
    <name type="scientific">Bacillus thermotolerans</name>
    <name type="common">Quasibacillus thermotolerans</name>
    <dbReference type="NCBI Taxonomy" id="1221996"/>
    <lineage>
        <taxon>Bacteria</taxon>
        <taxon>Bacillati</taxon>
        <taxon>Bacillota</taxon>
        <taxon>Bacilli</taxon>
        <taxon>Bacillales</taxon>
        <taxon>Bacillaceae</taxon>
        <taxon>Bacillus</taxon>
    </lineage>
</organism>